<dbReference type="InterPro" id="IPR016181">
    <property type="entry name" value="Acyl_CoA_acyltransferase"/>
</dbReference>
<gene>
    <name evidence="9" type="ORF">GCM10023220_16040</name>
</gene>
<evidence type="ECO:0000313" key="9">
    <source>
        <dbReference type="EMBL" id="GAA4791394.1"/>
    </source>
</evidence>
<evidence type="ECO:0000256" key="3">
    <source>
        <dbReference type="ARBA" id="ARBA00022692"/>
    </source>
</evidence>
<feature type="transmembrane region" description="Helical" evidence="7">
    <location>
        <begin position="131"/>
        <end position="153"/>
    </location>
</feature>
<keyword evidence="3 7" id="KW-0812">Transmembrane</keyword>
<organism evidence="9 10">
    <name type="scientific">Streptomyces ziwulingensis</name>
    <dbReference type="NCBI Taxonomy" id="1045501"/>
    <lineage>
        <taxon>Bacteria</taxon>
        <taxon>Bacillati</taxon>
        <taxon>Actinomycetota</taxon>
        <taxon>Actinomycetes</taxon>
        <taxon>Kitasatosporales</taxon>
        <taxon>Streptomycetaceae</taxon>
        <taxon>Streptomyces</taxon>
    </lineage>
</organism>
<accession>A0ABP9B6K4</accession>
<keyword evidence="5 7" id="KW-0472">Membrane</keyword>
<feature type="domain" description="N-acetyltransferase" evidence="8">
    <location>
        <begin position="324"/>
        <end position="466"/>
    </location>
</feature>
<evidence type="ECO:0000256" key="6">
    <source>
        <dbReference type="SAM" id="MobiDB-lite"/>
    </source>
</evidence>
<evidence type="ECO:0000259" key="8">
    <source>
        <dbReference type="PROSITE" id="PS51186"/>
    </source>
</evidence>
<feature type="transmembrane region" description="Helical" evidence="7">
    <location>
        <begin position="201"/>
        <end position="222"/>
    </location>
</feature>
<dbReference type="InterPro" id="IPR050638">
    <property type="entry name" value="AA-Vitamin_Transporters"/>
</dbReference>
<dbReference type="SUPFAM" id="SSF55729">
    <property type="entry name" value="Acyl-CoA N-acyltransferases (Nat)"/>
    <property type="match status" value="1"/>
</dbReference>
<feature type="transmembrane region" description="Helical" evidence="7">
    <location>
        <begin position="12"/>
        <end position="36"/>
    </location>
</feature>
<evidence type="ECO:0000256" key="7">
    <source>
        <dbReference type="SAM" id="Phobius"/>
    </source>
</evidence>
<dbReference type="Gene3D" id="1.10.3730.20">
    <property type="match status" value="1"/>
</dbReference>
<feature type="transmembrane region" description="Helical" evidence="7">
    <location>
        <begin position="98"/>
        <end position="119"/>
    </location>
</feature>
<evidence type="ECO:0000256" key="1">
    <source>
        <dbReference type="ARBA" id="ARBA00004141"/>
    </source>
</evidence>
<dbReference type="InterPro" id="IPR000182">
    <property type="entry name" value="GNAT_dom"/>
</dbReference>
<feature type="transmembrane region" description="Helical" evidence="7">
    <location>
        <begin position="234"/>
        <end position="254"/>
    </location>
</feature>
<reference evidence="10" key="1">
    <citation type="journal article" date="2019" name="Int. J. Syst. Evol. Microbiol.">
        <title>The Global Catalogue of Microorganisms (GCM) 10K type strain sequencing project: providing services to taxonomists for standard genome sequencing and annotation.</title>
        <authorList>
            <consortium name="The Broad Institute Genomics Platform"/>
            <consortium name="The Broad Institute Genome Sequencing Center for Infectious Disease"/>
            <person name="Wu L."/>
            <person name="Ma J."/>
        </authorList>
    </citation>
    <scope>NUCLEOTIDE SEQUENCE [LARGE SCALE GENOMIC DNA]</scope>
    <source>
        <strain evidence="10">JCM 18081</strain>
    </source>
</reference>
<evidence type="ECO:0000256" key="2">
    <source>
        <dbReference type="ARBA" id="ARBA00007362"/>
    </source>
</evidence>
<comment type="caution">
    <text evidence="9">The sequence shown here is derived from an EMBL/GenBank/DDBJ whole genome shotgun (WGS) entry which is preliminary data.</text>
</comment>
<dbReference type="PANTHER" id="PTHR32322:SF2">
    <property type="entry name" value="EAMA DOMAIN-CONTAINING PROTEIN"/>
    <property type="match status" value="1"/>
</dbReference>
<keyword evidence="10" id="KW-1185">Reference proteome</keyword>
<feature type="transmembrane region" description="Helical" evidence="7">
    <location>
        <begin position="73"/>
        <end position="92"/>
    </location>
</feature>
<feature type="transmembrane region" description="Helical" evidence="7">
    <location>
        <begin position="165"/>
        <end position="189"/>
    </location>
</feature>
<dbReference type="PANTHER" id="PTHR32322">
    <property type="entry name" value="INNER MEMBRANE TRANSPORTER"/>
    <property type="match status" value="1"/>
</dbReference>
<dbReference type="EMBL" id="BAABIG010000017">
    <property type="protein sequence ID" value="GAA4791394.1"/>
    <property type="molecule type" value="Genomic_DNA"/>
</dbReference>
<evidence type="ECO:0000313" key="10">
    <source>
        <dbReference type="Proteomes" id="UP001501265"/>
    </source>
</evidence>
<feature type="transmembrane region" description="Helical" evidence="7">
    <location>
        <begin position="292"/>
        <end position="311"/>
    </location>
</feature>
<sequence>MTRPAVPAAGPVGVGSACVLVASVLWGTTGTAATFAPGVGPLAIGAVAMGLGGLLQALVAVPRLARQAPRLRAQRGVVLLGALAVGGYPMAFYSSMHLAGVTAGTVVSIGSAPLASAVIERVVDRRRLTRRWTAGAALGLSGTVLLCAAQAAGVRSGAGPHSGPGAHSAASTVLGVALGLVAGITYALYSWAAHRLMSRGVTSTAAMGAVFGLGGLLLLPVLPVTGAPLLDSRAAMAVGAYLALVPMFVGYVLFGWGLARVPASTATTLSLLEPVVAAVLAVLVVGERLAPAGWAGVALVVGCLAVLTAPARTATGRRAPAPHWRFRPASAADAEAVAELRAVVLRADLERLGRYDEQRVRQRLRDGFTPAHTWVIEVNGAFAGCVALRPAGEIRLLEHFYVAPRLQGGGIGSAVLRTLLARCDRDALPVRLNVLRGSPARRLYERHGFALESEDAVDVFMVRPPRPWPAPVPPAASADTGPVAGRGDDTA</sequence>
<dbReference type="InterPro" id="IPR000620">
    <property type="entry name" value="EamA_dom"/>
</dbReference>
<protein>
    <recommendedName>
        <fullName evidence="8">N-acetyltransferase domain-containing protein</fullName>
    </recommendedName>
</protein>
<dbReference type="InterPro" id="IPR037185">
    <property type="entry name" value="EmrE-like"/>
</dbReference>
<proteinExistence type="inferred from homology"/>
<feature type="transmembrane region" description="Helical" evidence="7">
    <location>
        <begin position="266"/>
        <end position="286"/>
    </location>
</feature>
<dbReference type="Gene3D" id="3.40.630.30">
    <property type="match status" value="1"/>
</dbReference>
<dbReference type="Proteomes" id="UP001501265">
    <property type="component" value="Unassembled WGS sequence"/>
</dbReference>
<feature type="region of interest" description="Disordered" evidence="6">
    <location>
        <begin position="470"/>
        <end position="491"/>
    </location>
</feature>
<comment type="similarity">
    <text evidence="2">Belongs to the EamA transporter family.</text>
</comment>
<keyword evidence="4 7" id="KW-1133">Transmembrane helix</keyword>
<feature type="transmembrane region" description="Helical" evidence="7">
    <location>
        <begin position="42"/>
        <end position="61"/>
    </location>
</feature>
<evidence type="ECO:0000256" key="5">
    <source>
        <dbReference type="ARBA" id="ARBA00023136"/>
    </source>
</evidence>
<comment type="subcellular location">
    <subcellularLocation>
        <location evidence="1">Membrane</location>
        <topology evidence="1">Multi-pass membrane protein</topology>
    </subcellularLocation>
</comment>
<evidence type="ECO:0000256" key="4">
    <source>
        <dbReference type="ARBA" id="ARBA00022989"/>
    </source>
</evidence>
<dbReference type="PROSITE" id="PS51186">
    <property type="entry name" value="GNAT"/>
    <property type="match status" value="1"/>
</dbReference>
<dbReference type="Pfam" id="PF00892">
    <property type="entry name" value="EamA"/>
    <property type="match status" value="2"/>
</dbReference>
<dbReference type="CDD" id="cd04301">
    <property type="entry name" value="NAT_SF"/>
    <property type="match status" value="1"/>
</dbReference>
<dbReference type="Pfam" id="PF13508">
    <property type="entry name" value="Acetyltransf_7"/>
    <property type="match status" value="1"/>
</dbReference>
<name>A0ABP9B6K4_9ACTN</name>
<dbReference type="SUPFAM" id="SSF103481">
    <property type="entry name" value="Multidrug resistance efflux transporter EmrE"/>
    <property type="match status" value="2"/>
</dbReference>
<dbReference type="PROSITE" id="PS51257">
    <property type="entry name" value="PROKAR_LIPOPROTEIN"/>
    <property type="match status" value="1"/>
</dbReference>